<proteinExistence type="predicted"/>
<dbReference type="InterPro" id="IPR027417">
    <property type="entry name" value="P-loop_NTPase"/>
</dbReference>
<dbReference type="EMBL" id="RXGB01001956">
    <property type="protein sequence ID" value="TMW96876.1"/>
    <property type="molecule type" value="Genomic_DNA"/>
</dbReference>
<evidence type="ECO:0000313" key="1">
    <source>
        <dbReference type="EMBL" id="TMW96876.1"/>
    </source>
</evidence>
<name>A0A6N2BP96_SOLCI</name>
<gene>
    <name evidence="1" type="ORF">EJD97_006627</name>
</gene>
<dbReference type="AlphaFoldDB" id="A0A6N2BP96"/>
<reference evidence="1" key="1">
    <citation type="submission" date="2019-05" db="EMBL/GenBank/DDBJ databases">
        <title>The de novo reference genome and transcriptome assemblies of the wild tomato species Solanum chilense.</title>
        <authorList>
            <person name="Stam R."/>
            <person name="Nosenko T."/>
            <person name="Hoerger A.C."/>
            <person name="Stephan W."/>
            <person name="Seidel M.A."/>
            <person name="Kuhn J.M.M."/>
            <person name="Haberer G."/>
            <person name="Tellier A."/>
        </authorList>
    </citation>
    <scope>NUCLEOTIDE SEQUENCE</scope>
    <source>
        <tissue evidence="1">Mature leaves</tissue>
    </source>
</reference>
<feature type="non-terminal residue" evidence="1">
    <location>
        <position position="147"/>
    </location>
</feature>
<accession>A0A6N2BP96</accession>
<sequence>MKIIPGEGRTYYSSDNVCKASVTTNKEDILYPTEFLNNLRSLGIPNHDIHLNVGSPTATSLATCNAKTINKSQGQTLQRVGVYFPKQVFTHGQLYVAASRVTTREALEIFNADEDSEDHTHIKNIVYTEIFQNVYSRLVERPESDVY</sequence>
<dbReference type="GO" id="GO:0005657">
    <property type="term" value="C:replication fork"/>
    <property type="evidence" value="ECO:0007669"/>
    <property type="project" value="TreeGrafter"/>
</dbReference>
<organism evidence="1">
    <name type="scientific">Solanum chilense</name>
    <name type="common">Tomato</name>
    <name type="synonym">Lycopersicon chilense</name>
    <dbReference type="NCBI Taxonomy" id="4083"/>
    <lineage>
        <taxon>Eukaryota</taxon>
        <taxon>Viridiplantae</taxon>
        <taxon>Streptophyta</taxon>
        <taxon>Embryophyta</taxon>
        <taxon>Tracheophyta</taxon>
        <taxon>Spermatophyta</taxon>
        <taxon>Magnoliopsida</taxon>
        <taxon>eudicotyledons</taxon>
        <taxon>Gunneridae</taxon>
        <taxon>Pentapetalae</taxon>
        <taxon>asterids</taxon>
        <taxon>lamiids</taxon>
        <taxon>Solanales</taxon>
        <taxon>Solanaceae</taxon>
        <taxon>Solanoideae</taxon>
        <taxon>Solaneae</taxon>
        <taxon>Solanum</taxon>
        <taxon>Solanum subgen. Lycopersicon</taxon>
    </lineage>
</organism>
<comment type="caution">
    <text evidence="1">The sequence shown here is derived from an EMBL/GenBank/DDBJ whole genome shotgun (WGS) entry which is preliminary data.</text>
</comment>
<dbReference type="PANTHER" id="PTHR23274:SF33">
    <property type="entry name" value="ANIMAL RPA1 DOMAIN PROTEIN"/>
    <property type="match status" value="1"/>
</dbReference>
<dbReference type="SUPFAM" id="SSF52540">
    <property type="entry name" value="P-loop containing nucleoside triphosphate hydrolases"/>
    <property type="match status" value="1"/>
</dbReference>
<dbReference type="PANTHER" id="PTHR23274">
    <property type="entry name" value="DNA HELICASE-RELATED"/>
    <property type="match status" value="1"/>
</dbReference>
<protein>
    <submittedName>
        <fullName evidence="1">Uncharacterized protein</fullName>
    </submittedName>
</protein>
<dbReference type="GO" id="GO:0006260">
    <property type="term" value="P:DNA replication"/>
    <property type="evidence" value="ECO:0007669"/>
    <property type="project" value="TreeGrafter"/>
</dbReference>